<keyword evidence="2" id="KW-0378">Hydrolase</keyword>
<dbReference type="Proteomes" id="UP000245880">
    <property type="component" value="Unassembled WGS sequence"/>
</dbReference>
<dbReference type="RefSeq" id="WP_109673180.1">
    <property type="nucleotide sequence ID" value="NZ_QGDT01000002.1"/>
</dbReference>
<name>A0A316AP73_9BACT</name>
<dbReference type="Pfam" id="PF00128">
    <property type="entry name" value="Alpha-amylase"/>
    <property type="match status" value="1"/>
</dbReference>
<evidence type="ECO:0000313" key="3">
    <source>
        <dbReference type="Proteomes" id="UP000245880"/>
    </source>
</evidence>
<dbReference type="EMBL" id="QGDT01000002">
    <property type="protein sequence ID" value="PWJ59278.1"/>
    <property type="molecule type" value="Genomic_DNA"/>
</dbReference>
<dbReference type="CDD" id="cd11349">
    <property type="entry name" value="AmyAc_3"/>
    <property type="match status" value="1"/>
</dbReference>
<organism evidence="2 3">
    <name type="scientific">Dyadobacter jejuensis</name>
    <dbReference type="NCBI Taxonomy" id="1082580"/>
    <lineage>
        <taxon>Bacteria</taxon>
        <taxon>Pseudomonadati</taxon>
        <taxon>Bacteroidota</taxon>
        <taxon>Cytophagia</taxon>
        <taxon>Cytophagales</taxon>
        <taxon>Spirosomataceae</taxon>
        <taxon>Dyadobacter</taxon>
    </lineage>
</organism>
<dbReference type="OrthoDB" id="9805159at2"/>
<dbReference type="Gene3D" id="3.20.20.80">
    <property type="entry name" value="Glycosidases"/>
    <property type="match status" value="2"/>
</dbReference>
<dbReference type="InterPro" id="IPR006048">
    <property type="entry name" value="A-amylase/branching_C"/>
</dbReference>
<protein>
    <submittedName>
        <fullName evidence="2">Glycosidase</fullName>
    </submittedName>
</protein>
<keyword evidence="2" id="KW-0326">Glycosidase</keyword>
<gene>
    <name evidence="2" type="ORF">CLV98_102110</name>
</gene>
<dbReference type="GO" id="GO:0004556">
    <property type="term" value="F:alpha-amylase activity"/>
    <property type="evidence" value="ECO:0007669"/>
    <property type="project" value="TreeGrafter"/>
</dbReference>
<dbReference type="PANTHER" id="PTHR10357">
    <property type="entry name" value="ALPHA-AMYLASE FAMILY MEMBER"/>
    <property type="match status" value="1"/>
</dbReference>
<accession>A0A316AP73</accession>
<dbReference type="AlphaFoldDB" id="A0A316AP73"/>
<sequence>MTLRNKDKFIIYQIFTRIFSNQNTTNQYSGDLAVNGSGKFNDINHAALKSLQKFGITHVWYTGVIAHASLTDYSAHGLPADHPLIVKGKAGSPYAIRDYYDVDPDLAENIENRMQEFEDLVERTHQQNLQVIIDFVPNHVARSYRSTARPKGVKDFGENDDVTQGFHPQNNFYYIPNKEFIVPEGPEPLVEVQHPYHEVPAKATGNDVFSAQPSAYDWYETVKLNYGVDYLNHRSTHFDPIPSTWHKMYEILAYWTSKGVDGFRCDMAEMVPVEFWGWVIPQIKELNPNILFIAEIYNPSLYHQYIAQGHFDYLYDKVGLYNTLRPLMEGRGDANDLTRIWQQESGDISEHMLRFLENHDEQRIASEFFAGDPWIAVPAITLSATMHTGPFMLYAGQELGVNPQIAEGFQGHDGRSTIFDYWGIPEMQEWINGGQFNLRKMKKGTKELRAFYAELNQLITSQEAIHSGAFYDLQYVNINGQSRNYDGSRLYSFLRHTDHQKLLLIFNFDRQQTFQTSVKIPYHAWHEVMGLDQPEHYTLQPIFRNEGKSERIEATGIIEEGIDLKLQPLQVCIFMIERKKQ</sequence>
<evidence type="ECO:0000259" key="1">
    <source>
        <dbReference type="SMART" id="SM00642"/>
    </source>
</evidence>
<feature type="domain" description="Glycosyl hydrolase family 13 catalytic" evidence="1">
    <location>
        <begin position="13"/>
        <end position="449"/>
    </location>
</feature>
<dbReference type="PANTHER" id="PTHR10357:SF205">
    <property type="entry name" value="O-GLYCOSYL HYDROLASE FAMILY 13"/>
    <property type="match status" value="1"/>
</dbReference>
<proteinExistence type="predicted"/>
<dbReference type="SUPFAM" id="SSF51445">
    <property type="entry name" value="(Trans)glycosidases"/>
    <property type="match status" value="1"/>
</dbReference>
<comment type="caution">
    <text evidence="2">The sequence shown here is derived from an EMBL/GenBank/DDBJ whole genome shotgun (WGS) entry which is preliminary data.</text>
</comment>
<dbReference type="SMART" id="SM00642">
    <property type="entry name" value="Aamy"/>
    <property type="match status" value="1"/>
</dbReference>
<dbReference type="Pfam" id="PF02806">
    <property type="entry name" value="Alpha-amylase_C"/>
    <property type="match status" value="1"/>
</dbReference>
<reference evidence="2 3" key="1">
    <citation type="submission" date="2018-03" db="EMBL/GenBank/DDBJ databases">
        <title>Genomic Encyclopedia of Archaeal and Bacterial Type Strains, Phase II (KMG-II): from individual species to whole genera.</title>
        <authorList>
            <person name="Goeker M."/>
        </authorList>
    </citation>
    <scope>NUCLEOTIDE SEQUENCE [LARGE SCALE GENOMIC DNA]</scope>
    <source>
        <strain evidence="2 3">DSM 100346</strain>
    </source>
</reference>
<dbReference type="GO" id="GO:0009313">
    <property type="term" value="P:oligosaccharide catabolic process"/>
    <property type="evidence" value="ECO:0007669"/>
    <property type="project" value="TreeGrafter"/>
</dbReference>
<dbReference type="GO" id="GO:0043169">
    <property type="term" value="F:cation binding"/>
    <property type="evidence" value="ECO:0007669"/>
    <property type="project" value="InterPro"/>
</dbReference>
<dbReference type="InterPro" id="IPR017853">
    <property type="entry name" value="GH"/>
</dbReference>
<keyword evidence="3" id="KW-1185">Reference proteome</keyword>
<dbReference type="InterPro" id="IPR006047">
    <property type="entry name" value="GH13_cat_dom"/>
</dbReference>
<evidence type="ECO:0000313" key="2">
    <source>
        <dbReference type="EMBL" id="PWJ59278.1"/>
    </source>
</evidence>